<protein>
    <submittedName>
        <fullName evidence="1">Uncharacterized protein</fullName>
    </submittedName>
</protein>
<organism evidence="1 2">
    <name type="scientific">Saccharomonospora amisosensis</name>
    <dbReference type="NCBI Taxonomy" id="1128677"/>
    <lineage>
        <taxon>Bacteria</taxon>
        <taxon>Bacillati</taxon>
        <taxon>Actinomycetota</taxon>
        <taxon>Actinomycetes</taxon>
        <taxon>Pseudonocardiales</taxon>
        <taxon>Pseudonocardiaceae</taxon>
        <taxon>Saccharomonospora</taxon>
    </lineage>
</organism>
<dbReference type="RefSeq" id="WP_167177673.1">
    <property type="nucleotide sequence ID" value="NZ_JAAOYM010000003.1"/>
</dbReference>
<sequence>MLALWPLPALLDASTKLDDARATLGSIAYGTTDADLLAALEGLGAARADLRSCSDR</sequence>
<dbReference type="AlphaFoldDB" id="A0A7X5UVS4"/>
<comment type="caution">
    <text evidence="1">The sequence shown here is derived from an EMBL/GenBank/DDBJ whole genome shotgun (WGS) entry which is preliminary data.</text>
</comment>
<reference evidence="1 2" key="1">
    <citation type="submission" date="2020-03" db="EMBL/GenBank/DDBJ databases">
        <title>Sequencing the genomes of 1000 actinobacteria strains.</title>
        <authorList>
            <person name="Klenk H.-P."/>
        </authorList>
    </citation>
    <scope>NUCLEOTIDE SEQUENCE [LARGE SCALE GENOMIC DNA]</scope>
    <source>
        <strain evidence="1 2">DSM 45685</strain>
    </source>
</reference>
<evidence type="ECO:0000313" key="1">
    <source>
        <dbReference type="EMBL" id="NIJ15035.1"/>
    </source>
</evidence>
<keyword evidence="2" id="KW-1185">Reference proteome</keyword>
<name>A0A7X5UVS4_9PSEU</name>
<accession>A0A7X5UVS4</accession>
<gene>
    <name evidence="1" type="ORF">FHU38_005443</name>
</gene>
<dbReference type="Proteomes" id="UP000545493">
    <property type="component" value="Unassembled WGS sequence"/>
</dbReference>
<proteinExistence type="predicted"/>
<dbReference type="EMBL" id="JAAOYM010000003">
    <property type="protein sequence ID" value="NIJ15035.1"/>
    <property type="molecule type" value="Genomic_DNA"/>
</dbReference>
<evidence type="ECO:0000313" key="2">
    <source>
        <dbReference type="Proteomes" id="UP000545493"/>
    </source>
</evidence>